<evidence type="ECO:0000313" key="1">
    <source>
        <dbReference type="EMBL" id="MPN40321.1"/>
    </source>
</evidence>
<gene>
    <name evidence="1" type="ORF">SDC9_187857</name>
</gene>
<proteinExistence type="predicted"/>
<dbReference type="AlphaFoldDB" id="A0A645HMN9"/>
<reference evidence="1" key="1">
    <citation type="submission" date="2019-08" db="EMBL/GenBank/DDBJ databases">
        <authorList>
            <person name="Kucharzyk K."/>
            <person name="Murdoch R.W."/>
            <person name="Higgins S."/>
            <person name="Loffler F."/>
        </authorList>
    </citation>
    <scope>NUCLEOTIDE SEQUENCE</scope>
</reference>
<organism evidence="1">
    <name type="scientific">bioreactor metagenome</name>
    <dbReference type="NCBI Taxonomy" id="1076179"/>
    <lineage>
        <taxon>unclassified sequences</taxon>
        <taxon>metagenomes</taxon>
        <taxon>ecological metagenomes</taxon>
    </lineage>
</organism>
<sequence length="212" mass="23290">MAQHVVAHAVCDQVDALTAGGLRIGVAQECRQLGQSTRYRVAGSLCIVAIVAIAGDGPVRRPGKDKDVRLVARLALAAHQRRRRLDRLPKTDIEAVDEQQRIARPRPHVRPQRCKQGLRALLCIVREDADGRRIELAVDNFSLAEAQVAEIGRGKIRPEIPRSLLGHGIAVGSEINGSHHLSSTGWDGLMLYRSSRNEMTNRKTNSPSLTCH</sequence>
<dbReference type="EMBL" id="VSSQ01096664">
    <property type="protein sequence ID" value="MPN40321.1"/>
    <property type="molecule type" value="Genomic_DNA"/>
</dbReference>
<accession>A0A645HMN9</accession>
<protein>
    <submittedName>
        <fullName evidence="1">Uncharacterized protein</fullName>
    </submittedName>
</protein>
<name>A0A645HMN9_9ZZZZ</name>
<comment type="caution">
    <text evidence="1">The sequence shown here is derived from an EMBL/GenBank/DDBJ whole genome shotgun (WGS) entry which is preliminary data.</text>
</comment>